<reference evidence="3" key="1">
    <citation type="submission" date="2025-08" db="UniProtKB">
        <authorList>
            <consortium name="RefSeq"/>
        </authorList>
    </citation>
    <scope>IDENTIFICATION</scope>
</reference>
<dbReference type="GO" id="GO:0004197">
    <property type="term" value="F:cysteine-type endopeptidase activity"/>
    <property type="evidence" value="ECO:0007669"/>
    <property type="project" value="InterPro"/>
</dbReference>
<dbReference type="PANTHER" id="PTHR22576:SF37">
    <property type="entry name" value="MUCOSA-ASSOCIATED LYMPHOID TISSUE LYMPHOMA TRANSLOCATION PROTEIN 1"/>
    <property type="match status" value="1"/>
</dbReference>
<feature type="domain" description="Caspase family p20" evidence="1">
    <location>
        <begin position="80"/>
        <end position="205"/>
    </location>
</feature>
<dbReference type="Pfam" id="PF00656">
    <property type="entry name" value="Peptidase_C14"/>
    <property type="match status" value="1"/>
</dbReference>
<evidence type="ECO:0000313" key="3">
    <source>
        <dbReference type="RefSeq" id="XP_026735303.1"/>
    </source>
</evidence>
<accession>A0A7E5W3T7</accession>
<organism evidence="2 3">
    <name type="scientific">Trichoplusia ni</name>
    <name type="common">Cabbage looper</name>
    <dbReference type="NCBI Taxonomy" id="7111"/>
    <lineage>
        <taxon>Eukaryota</taxon>
        <taxon>Metazoa</taxon>
        <taxon>Ecdysozoa</taxon>
        <taxon>Arthropoda</taxon>
        <taxon>Hexapoda</taxon>
        <taxon>Insecta</taxon>
        <taxon>Pterygota</taxon>
        <taxon>Neoptera</taxon>
        <taxon>Endopterygota</taxon>
        <taxon>Lepidoptera</taxon>
        <taxon>Glossata</taxon>
        <taxon>Ditrysia</taxon>
        <taxon>Noctuoidea</taxon>
        <taxon>Noctuidae</taxon>
        <taxon>Plusiinae</taxon>
        <taxon>Trichoplusia</taxon>
    </lineage>
</organism>
<dbReference type="InterPro" id="IPR052039">
    <property type="entry name" value="Caspase-related_regulators"/>
</dbReference>
<protein>
    <submittedName>
        <fullName evidence="3">Uncharacterized protein LOC113499154 isoform X1</fullName>
    </submittedName>
</protein>
<dbReference type="Gene3D" id="3.40.50.1460">
    <property type="match status" value="1"/>
</dbReference>
<dbReference type="InterPro" id="IPR011600">
    <property type="entry name" value="Pept_C14_caspase"/>
</dbReference>
<dbReference type="PROSITE" id="PS50208">
    <property type="entry name" value="CASPASE_P20"/>
    <property type="match status" value="1"/>
</dbReference>
<evidence type="ECO:0000259" key="1">
    <source>
        <dbReference type="PROSITE" id="PS50208"/>
    </source>
</evidence>
<keyword evidence="2" id="KW-1185">Reference proteome</keyword>
<dbReference type="RefSeq" id="XP_026735303.1">
    <property type="nucleotide sequence ID" value="XM_026879502.1"/>
</dbReference>
<dbReference type="PANTHER" id="PTHR22576">
    <property type="entry name" value="MUCOSA ASSOCIATED LYMPHOID TISSUE LYMPHOMA TRANSLOCATION PROTEIN 1/PARACASPASE"/>
    <property type="match status" value="1"/>
</dbReference>
<dbReference type="InterPro" id="IPR029030">
    <property type="entry name" value="Caspase-like_dom_sf"/>
</dbReference>
<dbReference type="GeneID" id="113499154"/>
<proteinExistence type="predicted"/>
<name>A0A7E5W3T7_TRINI</name>
<dbReference type="Proteomes" id="UP000322000">
    <property type="component" value="Chromosome 12"/>
</dbReference>
<gene>
    <name evidence="3" type="primary">LOC113499154</name>
</gene>
<dbReference type="OrthoDB" id="417046at2759"/>
<dbReference type="KEGG" id="tnl:113499154"/>
<dbReference type="SUPFAM" id="SSF52129">
    <property type="entry name" value="Caspase-like"/>
    <property type="match status" value="1"/>
</dbReference>
<dbReference type="InParanoid" id="A0A7E5W3T7"/>
<dbReference type="AlphaFoldDB" id="A0A7E5W3T7"/>
<evidence type="ECO:0000313" key="2">
    <source>
        <dbReference type="Proteomes" id="UP000322000"/>
    </source>
</evidence>
<dbReference type="GO" id="GO:0006508">
    <property type="term" value="P:proteolysis"/>
    <property type="evidence" value="ECO:0007669"/>
    <property type="project" value="InterPro"/>
</dbReference>
<sequence length="354" mass="40463">MSLMQNLSYKDYQNALEFSMHQCEIIAKLANFKISFTNDKKPGETLIRSLDRWGVSANKYKQFVTASLNVKTISTYYKPQSKVAILVANDQYEYMSKLATPSIDCDSLATHLKTIGFIVIKIKNTISKNLKSILLDIFDLLEENSYCFFFYAGHGCQLCNTKCMLGIDCPTENLQLEQCVTENFVLKGMEKFKPDLCIITMDMCRVYLDRESNPSIYSSIHTVEDYAFHKNVLITYSTQSSQAAYEVLQIECSTSIDNDVTYELKTKDMDRIVPNASQYVNALCTRLGEDLDVSSLFDKVHEDVEQSFKKQRPIKIQCGVEKRSLYDPCTGDTETLLNKLQEATQDYKDNCVVF</sequence>
<dbReference type="InterPro" id="IPR001309">
    <property type="entry name" value="Pept_C14_p20"/>
</dbReference>